<feature type="domain" description="Aminotransferase class I/classII large" evidence="5">
    <location>
        <begin position="37"/>
        <end position="358"/>
    </location>
</feature>
<sequence>MDFNKKLEKIREAGHLRTLTDIHSIEGKFITSTRGRYINFTSNDYLGLAQEQEYLPVHPQNHMDLASSRLVSGNSILYTTIERRMSEMFGFEAALVTNSGYDANLALFNIFKGESVVAFSDEDNHASIIDGLRLSDISKEIYSHLDYDMLEAKLQQHPNSTKLICTDTVFSTTGDMVDVERLRKLKQKYPQTLIMIDDSHGLGLGLIEDYRDIDMLTASLSKGIGAYGGVILCNNTVKQLILNLGRPVIYSSSMPNSQLTHILLNLDLVQKADDNRAHVKYLSQYFNHLLEAHTGRKNDALSPIKFIEYESQIKAESTYEKLLEAGIWVSYFRYPTVQKPTLRLSLNYYHSAEDLEVIFKYLNLISEGGTERV</sequence>
<dbReference type="InterPro" id="IPR004839">
    <property type="entry name" value="Aminotransferase_I/II_large"/>
</dbReference>
<dbReference type="InterPro" id="IPR015422">
    <property type="entry name" value="PyrdxlP-dep_Trfase_small"/>
</dbReference>
<protein>
    <submittedName>
        <fullName evidence="6">Pyridoxal phosphate-dependent aminotransferase family protein</fullName>
    </submittedName>
</protein>
<keyword evidence="3" id="KW-0808">Transferase</keyword>
<keyword evidence="6" id="KW-0032">Aminotransferase</keyword>
<dbReference type="InterPro" id="IPR015421">
    <property type="entry name" value="PyrdxlP-dep_Trfase_major"/>
</dbReference>
<evidence type="ECO:0000256" key="2">
    <source>
        <dbReference type="ARBA" id="ARBA00011738"/>
    </source>
</evidence>
<reference evidence="6 7" key="1">
    <citation type="journal article" date="2023" name="Int. J. Syst. Evol. Microbiol.">
        <title>Streptococcus sciuri sp. nov., Staphylococcus marylandisciuri sp. nov. and Staphylococcus americanisciuri sp. nov., isolated from faeces of eastern grey squirrel (Sciurus carolinensis).</title>
        <authorList>
            <person name="Volokhov D.V."/>
            <person name="Zagorodnyaya T.A."/>
            <person name="Furtak V.A."/>
            <person name="Nattanmai G."/>
            <person name="Randall L."/>
            <person name="Jose S."/>
            <person name="Gao Y."/>
            <person name="Eisenberg T."/>
            <person name="Delmonte P."/>
            <person name="Blom J."/>
            <person name="Mitchell K.K."/>
        </authorList>
    </citation>
    <scope>NUCLEOTIDE SEQUENCE [LARGE SCALE GENOMIC DNA]</scope>
    <source>
        <strain evidence="6 7">SQ8-PEA</strain>
    </source>
</reference>
<evidence type="ECO:0000259" key="5">
    <source>
        <dbReference type="Pfam" id="PF00155"/>
    </source>
</evidence>
<evidence type="ECO:0000256" key="4">
    <source>
        <dbReference type="ARBA" id="ARBA00022898"/>
    </source>
</evidence>
<dbReference type="PANTHER" id="PTHR13693">
    <property type="entry name" value="CLASS II AMINOTRANSFERASE/8-AMINO-7-OXONONANOATE SYNTHASE"/>
    <property type="match status" value="1"/>
</dbReference>
<organism evidence="6 7">
    <name type="scientific">Staphylococcus marylandisciuri</name>
    <dbReference type="NCBI Taxonomy" id="2981529"/>
    <lineage>
        <taxon>Bacteria</taxon>
        <taxon>Bacillati</taxon>
        <taxon>Bacillota</taxon>
        <taxon>Bacilli</taxon>
        <taxon>Bacillales</taxon>
        <taxon>Staphylococcaceae</taxon>
        <taxon>Staphylococcus</taxon>
    </lineage>
</organism>
<dbReference type="InterPro" id="IPR050087">
    <property type="entry name" value="AON_synthase_class-II"/>
</dbReference>
<dbReference type="GO" id="GO:0008483">
    <property type="term" value="F:transaminase activity"/>
    <property type="evidence" value="ECO:0007669"/>
    <property type="project" value="UniProtKB-KW"/>
</dbReference>
<dbReference type="SUPFAM" id="SSF53383">
    <property type="entry name" value="PLP-dependent transferases"/>
    <property type="match status" value="1"/>
</dbReference>
<gene>
    <name evidence="6" type="ORF">N9R04_06190</name>
</gene>
<dbReference type="Gene3D" id="3.90.1150.10">
    <property type="entry name" value="Aspartate Aminotransferase, domain 1"/>
    <property type="match status" value="1"/>
</dbReference>
<dbReference type="RefSeq" id="WP_262855853.1">
    <property type="nucleotide sequence ID" value="NZ_JAOPKZ010000009.1"/>
</dbReference>
<dbReference type="PANTHER" id="PTHR13693:SF100">
    <property type="entry name" value="8-AMINO-7-OXONONANOATE SYNTHASE"/>
    <property type="match status" value="1"/>
</dbReference>
<evidence type="ECO:0000256" key="3">
    <source>
        <dbReference type="ARBA" id="ARBA00022679"/>
    </source>
</evidence>
<name>A0ABT2QQP0_9STAP</name>
<dbReference type="Proteomes" id="UP001209553">
    <property type="component" value="Unassembled WGS sequence"/>
</dbReference>
<keyword evidence="7" id="KW-1185">Reference proteome</keyword>
<evidence type="ECO:0000313" key="7">
    <source>
        <dbReference type="Proteomes" id="UP001209553"/>
    </source>
</evidence>
<evidence type="ECO:0000313" key="6">
    <source>
        <dbReference type="EMBL" id="MCU5746305.1"/>
    </source>
</evidence>
<keyword evidence="4" id="KW-0663">Pyridoxal phosphate</keyword>
<dbReference type="Pfam" id="PF00155">
    <property type="entry name" value="Aminotran_1_2"/>
    <property type="match status" value="1"/>
</dbReference>
<dbReference type="Gene3D" id="3.40.640.10">
    <property type="entry name" value="Type I PLP-dependent aspartate aminotransferase-like (Major domain)"/>
    <property type="match status" value="1"/>
</dbReference>
<comment type="cofactor">
    <cofactor evidence="1">
        <name>pyridoxal 5'-phosphate</name>
        <dbReference type="ChEBI" id="CHEBI:597326"/>
    </cofactor>
</comment>
<dbReference type="InterPro" id="IPR015424">
    <property type="entry name" value="PyrdxlP-dep_Trfase"/>
</dbReference>
<comment type="caution">
    <text evidence="6">The sequence shown here is derived from an EMBL/GenBank/DDBJ whole genome shotgun (WGS) entry which is preliminary data.</text>
</comment>
<accession>A0ABT2QQP0</accession>
<comment type="subunit">
    <text evidence="2">Homodimer.</text>
</comment>
<dbReference type="EMBL" id="JAOPKZ010000009">
    <property type="protein sequence ID" value="MCU5746305.1"/>
    <property type="molecule type" value="Genomic_DNA"/>
</dbReference>
<proteinExistence type="predicted"/>
<evidence type="ECO:0000256" key="1">
    <source>
        <dbReference type="ARBA" id="ARBA00001933"/>
    </source>
</evidence>